<evidence type="ECO:0008006" key="5">
    <source>
        <dbReference type="Google" id="ProtNLM"/>
    </source>
</evidence>
<feature type="transmembrane region" description="Helical" evidence="2">
    <location>
        <begin position="31"/>
        <end position="59"/>
    </location>
</feature>
<feature type="transmembrane region" description="Helical" evidence="2">
    <location>
        <begin position="205"/>
        <end position="226"/>
    </location>
</feature>
<evidence type="ECO:0000313" key="4">
    <source>
        <dbReference type="Proteomes" id="UP000822688"/>
    </source>
</evidence>
<dbReference type="AlphaFoldDB" id="A0A8T0HMF9"/>
<organism evidence="3 4">
    <name type="scientific">Ceratodon purpureus</name>
    <name type="common">Fire moss</name>
    <name type="synonym">Dicranum purpureum</name>
    <dbReference type="NCBI Taxonomy" id="3225"/>
    <lineage>
        <taxon>Eukaryota</taxon>
        <taxon>Viridiplantae</taxon>
        <taxon>Streptophyta</taxon>
        <taxon>Embryophyta</taxon>
        <taxon>Bryophyta</taxon>
        <taxon>Bryophytina</taxon>
        <taxon>Bryopsida</taxon>
        <taxon>Dicranidae</taxon>
        <taxon>Pseudoditrichales</taxon>
        <taxon>Ditrichaceae</taxon>
        <taxon>Ceratodon</taxon>
    </lineage>
</organism>
<evidence type="ECO:0000313" key="3">
    <source>
        <dbReference type="EMBL" id="KAG0572070.1"/>
    </source>
</evidence>
<keyword evidence="2" id="KW-0812">Transmembrane</keyword>
<evidence type="ECO:0000256" key="2">
    <source>
        <dbReference type="SAM" id="Phobius"/>
    </source>
</evidence>
<dbReference type="EMBL" id="CM026426">
    <property type="protein sequence ID" value="KAG0572070.1"/>
    <property type="molecule type" value="Genomic_DNA"/>
</dbReference>
<dbReference type="PANTHER" id="PTHR31133">
    <property type="entry name" value="MEMBRANE PROTEIN"/>
    <property type="match status" value="1"/>
</dbReference>
<name>A0A8T0HMF9_CERPU</name>
<feature type="transmembrane region" description="Helical" evidence="2">
    <location>
        <begin position="180"/>
        <end position="199"/>
    </location>
</feature>
<keyword evidence="2" id="KW-1133">Transmembrane helix</keyword>
<gene>
    <name evidence="3" type="ORF">KC19_VG065400</name>
</gene>
<dbReference type="PANTHER" id="PTHR31133:SF12">
    <property type="entry name" value="MEMBRANE PROTEIN"/>
    <property type="match status" value="1"/>
</dbReference>
<comment type="caution">
    <text evidence="3">The sequence shown here is derived from an EMBL/GenBank/DDBJ whole genome shotgun (WGS) entry which is preliminary data.</text>
</comment>
<proteinExistence type="predicted"/>
<sequence length="540" mass="59427">MSVTIVLWPVHVFMTYNSVARTKKLELAVRLLSLLLLPVPLFLWPVLVAVGSVLVGLGYGFGTPLVATFEAVGENRDSKFYHAFADGTVSTLTGSCTIVRDFTDVSVHSFCDYLDDFRTSEPKDGVPFGIKLLELPACVAVAVLGLVADTPLITLVALAKSPFLLFKGWSRLLHDLIGRHGACLEAACVPFAGLALVLWPVVVVVFVLLAIISSPILGLFGAVVVYQEDSLQCGLAYVVSIVAMFDEYTNDVLNLNEGSCLPRPRYRKGPPKPEPMPPGSYMSPDNAIFSPNSGVPQLSTSRSLKAQLHEVKIVQIWDDMFRNINLRGKYLVEAGVLKTSELDGWLRGGKSPKWKIVACGLPAYCTLHTLLESAKAKSAGILLSDGTELTMFNRPQDRMLDWFFEPLLTLKEQLRLANPTEAEEHYLEKLVLTVGDATRMQEWDNGGIEPVDDIRRGELQALSRRLQGIATSISRLPTYRRHYKRFIKSLLLFALDRSNSESSSSHSSDGSLRFDQTPESSVPGSPHGRSHSILVDDDIV</sequence>
<keyword evidence="4" id="KW-1185">Reference proteome</keyword>
<dbReference type="Proteomes" id="UP000822688">
    <property type="component" value="Chromosome V"/>
</dbReference>
<evidence type="ECO:0000256" key="1">
    <source>
        <dbReference type="SAM" id="MobiDB-lite"/>
    </source>
</evidence>
<feature type="transmembrane region" description="Helical" evidence="2">
    <location>
        <begin position="139"/>
        <end position="159"/>
    </location>
</feature>
<dbReference type="InterPro" id="IPR040229">
    <property type="entry name" value="At3g27390-like"/>
</dbReference>
<protein>
    <recommendedName>
        <fullName evidence="5">Transmembrane protein</fullName>
    </recommendedName>
</protein>
<reference evidence="3" key="1">
    <citation type="submission" date="2020-06" db="EMBL/GenBank/DDBJ databases">
        <title>WGS assembly of Ceratodon purpureus strain R40.</title>
        <authorList>
            <person name="Carey S.B."/>
            <person name="Jenkins J."/>
            <person name="Shu S."/>
            <person name="Lovell J.T."/>
            <person name="Sreedasyam A."/>
            <person name="Maumus F."/>
            <person name="Tiley G.P."/>
            <person name="Fernandez-Pozo N."/>
            <person name="Barry K."/>
            <person name="Chen C."/>
            <person name="Wang M."/>
            <person name="Lipzen A."/>
            <person name="Daum C."/>
            <person name="Saski C.A."/>
            <person name="Payton A.C."/>
            <person name="Mcbreen J.C."/>
            <person name="Conrad R.E."/>
            <person name="Kollar L.M."/>
            <person name="Olsson S."/>
            <person name="Huttunen S."/>
            <person name="Landis J.B."/>
            <person name="Wickett N.J."/>
            <person name="Johnson M.G."/>
            <person name="Rensing S.A."/>
            <person name="Grimwood J."/>
            <person name="Schmutz J."/>
            <person name="Mcdaniel S.F."/>
        </authorList>
    </citation>
    <scope>NUCLEOTIDE SEQUENCE</scope>
    <source>
        <strain evidence="3">R40</strain>
    </source>
</reference>
<feature type="region of interest" description="Disordered" evidence="1">
    <location>
        <begin position="501"/>
        <end position="540"/>
    </location>
</feature>
<feature type="compositionally biased region" description="Low complexity" evidence="1">
    <location>
        <begin position="501"/>
        <end position="511"/>
    </location>
</feature>
<accession>A0A8T0HMF9</accession>
<keyword evidence="2" id="KW-0472">Membrane</keyword>